<dbReference type="InterPro" id="IPR002678">
    <property type="entry name" value="DUF34/NIF3"/>
</dbReference>
<sequence>MVKINQVIDIMEEIAPLNLKESYDNVGFMVGDRESEVTRVLVALDCTLKVIEEAKELGAQLILTHHPLLFIKPKSITTDSLQGKKIMRLIENDIALYSSHTNWDTVKGGLNDEFVKLLGFEGSKIIEISPSNPTAGVGRIVQLKEDTTVERIINGIKDKLNLQNLRYSGELDKKVRTVSLVNGSGEDYLQQSYDLGADLLITGDTTYHFVSDYEELGLSVIDIGHFNSEWPLVMSLSENIKKILVPMGVEVILSKVIKDPYNFIR</sequence>
<reference evidence="4 5" key="1">
    <citation type="journal article" date="2019" name="Int. J. Syst. Evol. Microbiol.">
        <title>The Global Catalogue of Microorganisms (GCM) 10K type strain sequencing project: providing services to taxonomists for standard genome sequencing and annotation.</title>
        <authorList>
            <consortium name="The Broad Institute Genomics Platform"/>
            <consortium name="The Broad Institute Genome Sequencing Center for Infectious Disease"/>
            <person name="Wu L."/>
            <person name="Ma J."/>
        </authorList>
    </citation>
    <scope>NUCLEOTIDE SEQUENCE [LARGE SCALE GENOMIC DNA]</scope>
    <source>
        <strain evidence="4 5">JCM 1417</strain>
    </source>
</reference>
<comment type="similarity">
    <text evidence="1">Belongs to the GTP cyclohydrolase I type 2/NIF3 family.</text>
</comment>
<dbReference type="PANTHER" id="PTHR13799:SF14">
    <property type="entry name" value="GTP CYCLOHYDROLASE 1 TYPE 2 HOMOLOG"/>
    <property type="match status" value="1"/>
</dbReference>
<gene>
    <name evidence="4" type="ORF">GCM10008908_07960</name>
</gene>
<name>A0ABN1KIS8_CLOSU</name>
<evidence type="ECO:0000313" key="4">
    <source>
        <dbReference type="EMBL" id="GAA0768091.1"/>
    </source>
</evidence>
<keyword evidence="3" id="KW-0479">Metal-binding</keyword>
<keyword evidence="5" id="KW-1185">Reference proteome</keyword>
<evidence type="ECO:0000256" key="2">
    <source>
        <dbReference type="ARBA" id="ARBA00022112"/>
    </source>
</evidence>
<accession>A0ABN1KIS8</accession>
<dbReference type="NCBIfam" id="TIGR00486">
    <property type="entry name" value="YbgI_SA1388"/>
    <property type="match status" value="1"/>
</dbReference>
<protein>
    <recommendedName>
        <fullName evidence="2">GTP cyclohydrolase 1 type 2 homolog</fullName>
    </recommendedName>
</protein>
<dbReference type="Proteomes" id="UP001501047">
    <property type="component" value="Unassembled WGS sequence"/>
</dbReference>
<comment type="caution">
    <text evidence="4">The sequence shown here is derived from an EMBL/GenBank/DDBJ whole genome shotgun (WGS) entry which is preliminary data.</text>
</comment>
<proteinExistence type="inferred from homology"/>
<dbReference type="RefSeq" id="WP_343823844.1">
    <property type="nucleotide sequence ID" value="NZ_BAAACI010000001.1"/>
</dbReference>
<evidence type="ECO:0000256" key="3">
    <source>
        <dbReference type="ARBA" id="ARBA00022723"/>
    </source>
</evidence>
<dbReference type="Gene3D" id="3.40.1390.30">
    <property type="entry name" value="NIF3 (NGG1p interacting factor 3)-like"/>
    <property type="match status" value="2"/>
</dbReference>
<dbReference type="SUPFAM" id="SSF102705">
    <property type="entry name" value="NIF3 (NGG1p interacting factor 3)-like"/>
    <property type="match status" value="1"/>
</dbReference>
<dbReference type="InterPro" id="IPR036069">
    <property type="entry name" value="DUF34/NIF3_sf"/>
</dbReference>
<dbReference type="PANTHER" id="PTHR13799">
    <property type="entry name" value="NGG1 INTERACTING FACTOR 3"/>
    <property type="match status" value="1"/>
</dbReference>
<organism evidence="4 5">
    <name type="scientific">Clostridium subterminale</name>
    <dbReference type="NCBI Taxonomy" id="1550"/>
    <lineage>
        <taxon>Bacteria</taxon>
        <taxon>Bacillati</taxon>
        <taxon>Bacillota</taxon>
        <taxon>Clostridia</taxon>
        <taxon>Eubacteriales</taxon>
        <taxon>Clostridiaceae</taxon>
        <taxon>Clostridium</taxon>
    </lineage>
</organism>
<evidence type="ECO:0000256" key="1">
    <source>
        <dbReference type="ARBA" id="ARBA00006964"/>
    </source>
</evidence>
<dbReference type="Pfam" id="PF01784">
    <property type="entry name" value="DUF34_NIF3"/>
    <property type="match status" value="1"/>
</dbReference>
<evidence type="ECO:0000313" key="5">
    <source>
        <dbReference type="Proteomes" id="UP001501047"/>
    </source>
</evidence>
<dbReference type="EMBL" id="BAAACI010000001">
    <property type="protein sequence ID" value="GAA0768091.1"/>
    <property type="molecule type" value="Genomic_DNA"/>
</dbReference>